<feature type="domain" description="AMOP" evidence="5">
    <location>
        <begin position="165"/>
        <end position="324"/>
    </location>
</feature>
<dbReference type="PANTHER" id="PTHR13802">
    <property type="entry name" value="MUCIN 4-RELATED"/>
    <property type="match status" value="1"/>
</dbReference>
<dbReference type="Pfam" id="PF03782">
    <property type="entry name" value="AMOP"/>
    <property type="match status" value="1"/>
</dbReference>
<dbReference type="PROSITE" id="PS50856">
    <property type="entry name" value="AMOP"/>
    <property type="match status" value="1"/>
</dbReference>
<evidence type="ECO:0000256" key="3">
    <source>
        <dbReference type="ARBA" id="ARBA00022989"/>
    </source>
</evidence>
<name>A0ABQ9E446_TEGGR</name>
<comment type="subcellular location">
    <subcellularLocation>
        <location evidence="1">Membrane</location>
    </subcellularLocation>
</comment>
<evidence type="ECO:0000256" key="4">
    <source>
        <dbReference type="ARBA" id="ARBA00023136"/>
    </source>
</evidence>
<sequence>MQISRHLYEIKTTPDIINVVNMSNIKVPGKFLFRIDTERIEAGGELSNTHLVHFVIGSLTVTPRYGSMLGGQRIHIGGPCILIDDYITIRYGENTETYDCVRENDFKVTCVTPMFYRTGDMKIELTIKHERGTSSKYVGVYSTSKAANEIKIGVWSDIFSIVPKTIEKSGELCNSWYSTDISLSLVPDDHIQACPCTVQQALFDTSRFHIDPMCNKFSSVDSNINCIYSGNAEHCVRLNTPGEAGFGRQCCYDNTGILMDANDPVGAGTLQRYHYLGDNDRNIPFLSNFYYDIVPHHECCLQRSTREININIVDNSCNKFLERRPASDCRRYQPPRPAFASGDPHMKTLDGLPYTFNGAGEFVLLQDIRKTFTTQVRLEQVEDKIGNKRPASVFTSLVAGTVNVTDVVEVQLNSIRVADVLINGNKIDFSDTNWLDLKGIKIRDENEVFLYNRGKLRMSFENIVRII</sequence>
<evidence type="ECO:0000313" key="8">
    <source>
        <dbReference type="Proteomes" id="UP001217089"/>
    </source>
</evidence>
<dbReference type="Pfam" id="PF00094">
    <property type="entry name" value="VWD"/>
    <property type="match status" value="1"/>
</dbReference>
<dbReference type="PROSITE" id="PS51233">
    <property type="entry name" value="VWFD"/>
    <property type="match status" value="1"/>
</dbReference>
<organism evidence="7 8">
    <name type="scientific">Tegillarca granosa</name>
    <name type="common">Malaysian cockle</name>
    <name type="synonym">Anadara granosa</name>
    <dbReference type="NCBI Taxonomy" id="220873"/>
    <lineage>
        <taxon>Eukaryota</taxon>
        <taxon>Metazoa</taxon>
        <taxon>Spiralia</taxon>
        <taxon>Lophotrochozoa</taxon>
        <taxon>Mollusca</taxon>
        <taxon>Bivalvia</taxon>
        <taxon>Autobranchia</taxon>
        <taxon>Pteriomorphia</taxon>
        <taxon>Arcoida</taxon>
        <taxon>Arcoidea</taxon>
        <taxon>Arcidae</taxon>
        <taxon>Tegillarca</taxon>
    </lineage>
</organism>
<keyword evidence="3" id="KW-1133">Transmembrane helix</keyword>
<protein>
    <submittedName>
        <fullName evidence="7">Uncharacterized protein</fullName>
    </submittedName>
</protein>
<keyword evidence="8" id="KW-1185">Reference proteome</keyword>
<dbReference type="InterPro" id="IPR001846">
    <property type="entry name" value="VWF_type-D"/>
</dbReference>
<evidence type="ECO:0000256" key="2">
    <source>
        <dbReference type="ARBA" id="ARBA00022692"/>
    </source>
</evidence>
<dbReference type="InterPro" id="IPR005533">
    <property type="entry name" value="AMOP_dom"/>
</dbReference>
<feature type="domain" description="VWFD" evidence="6">
    <location>
        <begin position="336"/>
        <end position="467"/>
    </location>
</feature>
<keyword evidence="2" id="KW-0812">Transmembrane</keyword>
<dbReference type="Proteomes" id="UP001217089">
    <property type="component" value="Unassembled WGS sequence"/>
</dbReference>
<evidence type="ECO:0000256" key="1">
    <source>
        <dbReference type="ARBA" id="ARBA00004370"/>
    </source>
</evidence>
<reference evidence="7 8" key="1">
    <citation type="submission" date="2022-12" db="EMBL/GenBank/DDBJ databases">
        <title>Chromosome-level genome of Tegillarca granosa.</title>
        <authorList>
            <person name="Kim J."/>
        </authorList>
    </citation>
    <scope>NUCLEOTIDE SEQUENCE [LARGE SCALE GENOMIC DNA]</scope>
    <source>
        <strain evidence="7">Teg-2019</strain>
        <tissue evidence="7">Adductor muscle</tissue>
    </source>
</reference>
<evidence type="ECO:0000259" key="6">
    <source>
        <dbReference type="PROSITE" id="PS51233"/>
    </source>
</evidence>
<proteinExistence type="predicted"/>
<accession>A0ABQ9E446</accession>
<dbReference type="InterPro" id="IPR051495">
    <property type="entry name" value="Epithelial_Barrier/Signaling"/>
</dbReference>
<dbReference type="PANTHER" id="PTHR13802:SF52">
    <property type="entry name" value="MUCIN-4"/>
    <property type="match status" value="1"/>
</dbReference>
<dbReference type="SMART" id="SM00723">
    <property type="entry name" value="AMOP"/>
    <property type="match status" value="1"/>
</dbReference>
<comment type="caution">
    <text evidence="7">The sequence shown here is derived from an EMBL/GenBank/DDBJ whole genome shotgun (WGS) entry which is preliminary data.</text>
</comment>
<keyword evidence="4" id="KW-0472">Membrane</keyword>
<evidence type="ECO:0000259" key="5">
    <source>
        <dbReference type="PROSITE" id="PS50856"/>
    </source>
</evidence>
<dbReference type="EMBL" id="JARBDR010000921">
    <property type="protein sequence ID" value="KAJ8298652.1"/>
    <property type="molecule type" value="Genomic_DNA"/>
</dbReference>
<gene>
    <name evidence="7" type="ORF">KUTeg_022712</name>
</gene>
<evidence type="ECO:0000313" key="7">
    <source>
        <dbReference type="EMBL" id="KAJ8298652.1"/>
    </source>
</evidence>